<feature type="compositionally biased region" description="Basic residues" evidence="1">
    <location>
        <begin position="170"/>
        <end position="179"/>
    </location>
</feature>
<feature type="compositionally biased region" description="Basic residues" evidence="1">
    <location>
        <begin position="1"/>
        <end position="13"/>
    </location>
</feature>
<reference evidence="3" key="1">
    <citation type="journal article" date="2020" name="Stud. Mycol.">
        <title>101 Dothideomycetes genomes: a test case for predicting lifestyles and emergence of pathogens.</title>
        <authorList>
            <person name="Haridas S."/>
            <person name="Albert R."/>
            <person name="Binder M."/>
            <person name="Bloem J."/>
            <person name="Labutti K."/>
            <person name="Salamov A."/>
            <person name="Andreopoulos B."/>
            <person name="Baker S."/>
            <person name="Barry K."/>
            <person name="Bills G."/>
            <person name="Bluhm B."/>
            <person name="Cannon C."/>
            <person name="Castanera R."/>
            <person name="Culley D."/>
            <person name="Daum C."/>
            <person name="Ezra D."/>
            <person name="Gonzalez J."/>
            <person name="Henrissat B."/>
            <person name="Kuo A."/>
            <person name="Liang C."/>
            <person name="Lipzen A."/>
            <person name="Lutzoni F."/>
            <person name="Magnuson J."/>
            <person name="Mondo S."/>
            <person name="Nolan M."/>
            <person name="Ohm R."/>
            <person name="Pangilinan J."/>
            <person name="Park H.-J."/>
            <person name="Ramirez L."/>
            <person name="Alfaro M."/>
            <person name="Sun H."/>
            <person name="Tritt A."/>
            <person name="Yoshinaga Y."/>
            <person name="Zwiers L.-H."/>
            <person name="Turgeon B."/>
            <person name="Goodwin S."/>
            <person name="Spatafora J."/>
            <person name="Crous P."/>
            <person name="Grigoriev I."/>
        </authorList>
    </citation>
    <scope>NUCLEOTIDE SEQUENCE</scope>
    <source>
        <strain evidence="3">CBS 627.86</strain>
    </source>
</reference>
<accession>A0A6A5Z3A9</accession>
<dbReference type="InterPro" id="IPR025451">
    <property type="entry name" value="DUF4211"/>
</dbReference>
<feature type="compositionally biased region" description="Basic and acidic residues" evidence="1">
    <location>
        <begin position="95"/>
        <end position="105"/>
    </location>
</feature>
<dbReference type="AlphaFoldDB" id="A0A6A5Z3A9"/>
<feature type="compositionally biased region" description="Acidic residues" evidence="1">
    <location>
        <begin position="409"/>
        <end position="428"/>
    </location>
</feature>
<dbReference type="PANTHER" id="PTHR14689:SF0">
    <property type="entry name" value="COILED-COIL DOMAIN-CONTAINING PROTEIN 82"/>
    <property type="match status" value="1"/>
</dbReference>
<feature type="compositionally biased region" description="Acidic residues" evidence="1">
    <location>
        <begin position="587"/>
        <end position="598"/>
    </location>
</feature>
<feature type="compositionally biased region" description="Basic and acidic residues" evidence="1">
    <location>
        <begin position="356"/>
        <end position="366"/>
    </location>
</feature>
<dbReference type="PANTHER" id="PTHR14689">
    <property type="entry name" value="PHORBOL-ESTER_DAG-TYPE DOMAIN-CONTAINING PROTEIN"/>
    <property type="match status" value="1"/>
</dbReference>
<feature type="compositionally biased region" description="Polar residues" evidence="1">
    <location>
        <begin position="21"/>
        <end position="31"/>
    </location>
</feature>
<dbReference type="GO" id="GO:0005634">
    <property type="term" value="C:nucleus"/>
    <property type="evidence" value="ECO:0007669"/>
    <property type="project" value="TreeGrafter"/>
</dbReference>
<keyword evidence="4" id="KW-1185">Reference proteome</keyword>
<dbReference type="OrthoDB" id="21499at2759"/>
<evidence type="ECO:0000256" key="1">
    <source>
        <dbReference type="SAM" id="MobiDB-lite"/>
    </source>
</evidence>
<feature type="domain" description="DUF4211" evidence="2">
    <location>
        <begin position="445"/>
        <end position="584"/>
    </location>
</feature>
<feature type="compositionally biased region" description="Acidic residues" evidence="1">
    <location>
        <begin position="262"/>
        <end position="277"/>
    </location>
</feature>
<dbReference type="EMBL" id="ML977329">
    <property type="protein sequence ID" value="KAF2112888.1"/>
    <property type="molecule type" value="Genomic_DNA"/>
</dbReference>
<evidence type="ECO:0000313" key="3">
    <source>
        <dbReference type="EMBL" id="KAF2112888.1"/>
    </source>
</evidence>
<protein>
    <recommendedName>
        <fullName evidence="2">DUF4211 domain-containing protein</fullName>
    </recommendedName>
</protein>
<evidence type="ECO:0000259" key="2">
    <source>
        <dbReference type="Pfam" id="PF13926"/>
    </source>
</evidence>
<proteinExistence type="predicted"/>
<dbReference type="Proteomes" id="UP000799770">
    <property type="component" value="Unassembled WGS sequence"/>
</dbReference>
<feature type="compositionally biased region" description="Acidic residues" evidence="1">
    <location>
        <begin position="292"/>
        <end position="304"/>
    </location>
</feature>
<organism evidence="3 4">
    <name type="scientific">Lophiotrema nucula</name>
    <dbReference type="NCBI Taxonomy" id="690887"/>
    <lineage>
        <taxon>Eukaryota</taxon>
        <taxon>Fungi</taxon>
        <taxon>Dikarya</taxon>
        <taxon>Ascomycota</taxon>
        <taxon>Pezizomycotina</taxon>
        <taxon>Dothideomycetes</taxon>
        <taxon>Pleosporomycetidae</taxon>
        <taxon>Pleosporales</taxon>
        <taxon>Lophiotremataceae</taxon>
        <taxon>Lophiotrema</taxon>
    </lineage>
</organism>
<feature type="compositionally biased region" description="Low complexity" evidence="1">
    <location>
        <begin position="230"/>
        <end position="240"/>
    </location>
</feature>
<feature type="region of interest" description="Disordered" evidence="1">
    <location>
        <begin position="581"/>
        <end position="625"/>
    </location>
</feature>
<dbReference type="Pfam" id="PF13926">
    <property type="entry name" value="DUF4211"/>
    <property type="match status" value="1"/>
</dbReference>
<sequence>MAPKRMSQRKRQSKLAFSPVPASSSGASMLSPQVRARAAAVALEGSPGRPQKKRKLDFGIVRGTRESSDSDSDIPLDRSHGLPTPNKSFHTGPDSARKRAEEKSMGEGMPILSRKNGMFGSSDNEHFDSSSSSSDTGDPQRQPIDLTPKKKGKKRGKDSKGAKPEQQKSTRSKTGGKRKIVSESESEELEELSTMRSTRSSERKEKRTKSSKANTLPTHRKKAPAIEVLSDSGDSDTMPDTSPPPRRGRRPAKRQERADSFEVPDDVVEVEESEDDDVAPRSTQKRRNVQDISDDDDDEEESEEEAPRSTARRLMRKKGSGRDRQEEEDLNADLDFLQSSPPADKGRLRSTNAKPLNERQKALETLKKRRSQAEPSSSALSRGPRPVVPPDSDSELEIIQKEKEVSIQDPEEEKSDEIEDDSVVEEEPQGPRALEVFYENENDADFIDDNDEGLLGEPADLSSIPLEFTSLSRSKTKDLFKYAVEWMVQKKINPAFSSTDDIYDLTFRKLNDEVNTLANSKYSSSAWTVDFTRALRARPEIMIDEISRSERMVMEPHCEACNRKTHPATFNIHLSGKPYNKESLEPLADDDSDSDSSDSDSAISSTGSATRLNNEPPTYDAQGELIPPESRTFTLGSTCKANAQMAHTLHHWRFHLNSWVVDYLARAGHCTPQKLVERDRWSENKRRKYANRVVDDMEQVGEIRKLYRLYKEQVDFALEASNEYKSGWGRRG</sequence>
<feature type="compositionally biased region" description="Basic residues" evidence="1">
    <location>
        <begin position="310"/>
        <end position="319"/>
    </location>
</feature>
<gene>
    <name evidence="3" type="ORF">BDV96DRAFT_579315</name>
</gene>
<feature type="compositionally biased region" description="Polar residues" evidence="1">
    <location>
        <begin position="606"/>
        <end position="616"/>
    </location>
</feature>
<evidence type="ECO:0000313" key="4">
    <source>
        <dbReference type="Proteomes" id="UP000799770"/>
    </source>
</evidence>
<feature type="region of interest" description="Disordered" evidence="1">
    <location>
        <begin position="1"/>
        <end position="429"/>
    </location>
</feature>
<name>A0A6A5Z3A9_9PLEO</name>
<feature type="compositionally biased region" description="Basic and acidic residues" evidence="1">
    <location>
        <begin position="158"/>
        <end position="168"/>
    </location>
</feature>